<comment type="caution">
    <text evidence="2">The sequence shown here is derived from an EMBL/GenBank/DDBJ whole genome shotgun (WGS) entry which is preliminary data.</text>
</comment>
<reference evidence="2 3" key="1">
    <citation type="submission" date="2018-03" db="EMBL/GenBank/DDBJ databases">
        <title>The uncultured portion of the human microbiome is neutrally assembled.</title>
        <authorList>
            <person name="Jeraldo P."/>
            <person name="Boardman L."/>
            <person name="White B.A."/>
            <person name="Nelson H."/>
            <person name="Goldenfeld N."/>
            <person name="Chia N."/>
        </authorList>
    </citation>
    <scope>NUCLEOTIDE SEQUENCE [LARGE SCALE GENOMIC DNA]</scope>
    <source>
        <strain evidence="2">CIM:MAG 903</strain>
    </source>
</reference>
<dbReference type="EMBL" id="QAMZ01000003">
    <property type="protein sequence ID" value="PWL55825.1"/>
    <property type="molecule type" value="Genomic_DNA"/>
</dbReference>
<organism evidence="2 3">
    <name type="scientific">Clostridium cadaveris</name>
    <dbReference type="NCBI Taxonomy" id="1529"/>
    <lineage>
        <taxon>Bacteria</taxon>
        <taxon>Bacillati</taxon>
        <taxon>Bacillota</taxon>
        <taxon>Clostridia</taxon>
        <taxon>Eubacteriales</taxon>
        <taxon>Clostridiaceae</taxon>
        <taxon>Clostridium</taxon>
    </lineage>
</organism>
<evidence type="ECO:0000313" key="3">
    <source>
        <dbReference type="Proteomes" id="UP000246114"/>
    </source>
</evidence>
<accession>A0A316MFE0</accession>
<dbReference type="Proteomes" id="UP000246114">
    <property type="component" value="Unassembled WGS sequence"/>
</dbReference>
<evidence type="ECO:0008006" key="4">
    <source>
        <dbReference type="Google" id="ProtNLM"/>
    </source>
</evidence>
<feature type="transmembrane region" description="Helical" evidence="1">
    <location>
        <begin position="30"/>
        <end position="49"/>
    </location>
</feature>
<protein>
    <recommendedName>
        <fullName evidence="4">PrgI family protein</fullName>
    </recommendedName>
</protein>
<evidence type="ECO:0000313" key="2">
    <source>
        <dbReference type="EMBL" id="PWL55825.1"/>
    </source>
</evidence>
<gene>
    <name evidence="2" type="ORF">DBY38_00600</name>
</gene>
<keyword evidence="1" id="KW-1133">Transmembrane helix</keyword>
<dbReference type="AlphaFoldDB" id="A0A316MFE0"/>
<proteinExistence type="predicted"/>
<evidence type="ECO:0000256" key="1">
    <source>
        <dbReference type="SAM" id="Phobius"/>
    </source>
</evidence>
<sequence length="110" mass="12718">MEQFEKETLYIPLGLKTRTEIFEGFGKEELLKSMGATFVAALIDIVVYLTTRNTAFCVVFLLTSIAGSIMMLTKDKTNISVVDQIKFMVRFHKSQKVYRYKYLDEWNIGT</sequence>
<keyword evidence="1" id="KW-0472">Membrane</keyword>
<keyword evidence="1" id="KW-0812">Transmembrane</keyword>
<feature type="transmembrane region" description="Helical" evidence="1">
    <location>
        <begin position="55"/>
        <end position="73"/>
    </location>
</feature>
<name>A0A316MFE0_9CLOT</name>